<proteinExistence type="predicted"/>
<dbReference type="Proteomes" id="UP001221757">
    <property type="component" value="Unassembled WGS sequence"/>
</dbReference>
<protein>
    <submittedName>
        <fullName evidence="2">Uncharacterized protein</fullName>
    </submittedName>
</protein>
<evidence type="ECO:0000313" key="2">
    <source>
        <dbReference type="EMBL" id="KAJ7674324.1"/>
    </source>
</evidence>
<dbReference type="AlphaFoldDB" id="A0AAD7GB23"/>
<keyword evidence="3" id="KW-1185">Reference proteome</keyword>
<sequence length="357" mass="39577">MSSRLGPLDIDLDRALQLQLITIAVRGEFPSVEHTRRLMPMYEQIGDIHSLITKWWRVKRPPLVDPGCVGKHDMKDGRRYLTGSEALHRQSERCVGPREDRDSNFGYGVKGWGVPAKAEENFLLYVLHDMIHMLGDSCTGMSKRLISRGRDNPSSASWIGKLSGGGEAAHDSERRPGPRGANHLPYMEGPGGRGVPRRAEKDFSTLYPFSNPDSPLCWPPPTGSVWQSHTQRALLGCPSKSARSPELQLGQSCYLHQRKPDTAFDVQLEVGAEWECIRPIADDSATGRDTTEGHYMTIQITAFSGLIAEPSASCLEQLAKVQQARDTRAEVKSAEFFHTGSCYLGRGKGFQDPETGF</sequence>
<dbReference type="EMBL" id="JARKIE010000156">
    <property type="protein sequence ID" value="KAJ7674324.1"/>
    <property type="molecule type" value="Genomic_DNA"/>
</dbReference>
<organism evidence="2 3">
    <name type="scientific">Mycena rosella</name>
    <name type="common">Pink bonnet</name>
    <name type="synonym">Agaricus rosellus</name>
    <dbReference type="NCBI Taxonomy" id="1033263"/>
    <lineage>
        <taxon>Eukaryota</taxon>
        <taxon>Fungi</taxon>
        <taxon>Dikarya</taxon>
        <taxon>Basidiomycota</taxon>
        <taxon>Agaricomycotina</taxon>
        <taxon>Agaricomycetes</taxon>
        <taxon>Agaricomycetidae</taxon>
        <taxon>Agaricales</taxon>
        <taxon>Marasmiineae</taxon>
        <taxon>Mycenaceae</taxon>
        <taxon>Mycena</taxon>
    </lineage>
</organism>
<feature type="region of interest" description="Disordered" evidence="1">
    <location>
        <begin position="149"/>
        <end position="195"/>
    </location>
</feature>
<accession>A0AAD7GB23</accession>
<comment type="caution">
    <text evidence="2">The sequence shown here is derived from an EMBL/GenBank/DDBJ whole genome shotgun (WGS) entry which is preliminary data.</text>
</comment>
<evidence type="ECO:0000313" key="3">
    <source>
        <dbReference type="Proteomes" id="UP001221757"/>
    </source>
</evidence>
<name>A0AAD7GB23_MYCRO</name>
<evidence type="ECO:0000256" key="1">
    <source>
        <dbReference type="SAM" id="MobiDB-lite"/>
    </source>
</evidence>
<gene>
    <name evidence="2" type="ORF">B0H17DRAFT_1140658</name>
</gene>
<reference evidence="2" key="1">
    <citation type="submission" date="2023-03" db="EMBL/GenBank/DDBJ databases">
        <title>Massive genome expansion in bonnet fungi (Mycena s.s.) driven by repeated elements and novel gene families across ecological guilds.</title>
        <authorList>
            <consortium name="Lawrence Berkeley National Laboratory"/>
            <person name="Harder C.B."/>
            <person name="Miyauchi S."/>
            <person name="Viragh M."/>
            <person name="Kuo A."/>
            <person name="Thoen E."/>
            <person name="Andreopoulos B."/>
            <person name="Lu D."/>
            <person name="Skrede I."/>
            <person name="Drula E."/>
            <person name="Henrissat B."/>
            <person name="Morin E."/>
            <person name="Kohler A."/>
            <person name="Barry K."/>
            <person name="LaButti K."/>
            <person name="Morin E."/>
            <person name="Salamov A."/>
            <person name="Lipzen A."/>
            <person name="Mereny Z."/>
            <person name="Hegedus B."/>
            <person name="Baldrian P."/>
            <person name="Stursova M."/>
            <person name="Weitz H."/>
            <person name="Taylor A."/>
            <person name="Grigoriev I.V."/>
            <person name="Nagy L.G."/>
            <person name="Martin F."/>
            <person name="Kauserud H."/>
        </authorList>
    </citation>
    <scope>NUCLEOTIDE SEQUENCE</scope>
    <source>
        <strain evidence="2">CBHHK067</strain>
    </source>
</reference>